<evidence type="ECO:0000313" key="2">
    <source>
        <dbReference type="EMBL" id="CAK0829332.1"/>
    </source>
</evidence>
<comment type="caution">
    <text evidence="2">The sequence shown here is derived from an EMBL/GenBank/DDBJ whole genome shotgun (WGS) entry which is preliminary data.</text>
</comment>
<gene>
    <name evidence="2" type="ORF">PCOR1329_LOCUS28319</name>
</gene>
<sequence length="410" mass="44517">MAANPPAKRKHRCSTGGVPPLTTIDDAIFAASWATLSSTCSANGVPCGGARSILLQRLAAHWTEPDPPPRTDTSWALRKIRTLEAELVALRAGDDADADLPCVDPILAIEDAPATFPIADEPPAADAEASSPEGPGPAREPPWRPDPDFQDFADNLLRDASAALSVWTRMDQRADVVTMYHAYDELRSRPACTESHALWWLSLLHIVPRRRPVCAALAALAAASTEPTEANALAMAAAVRAYPVKETRWDTSRPVGGTPVLDQLLRSPTGMHSLLDHAAATADLQLEARTPRALDLTLETSKTKLPLLHAGCKYTRGHHLRLIDALASRTVDTEWSAEDWDTIARYLPGTAEGAAELGILNFAAARRHLEWINGRFGPGQKPLRLRDLTMAFCLRPRLPKLHKDDGVPFA</sequence>
<evidence type="ECO:0000256" key="1">
    <source>
        <dbReference type="SAM" id="MobiDB-lite"/>
    </source>
</evidence>
<evidence type="ECO:0008006" key="4">
    <source>
        <dbReference type="Google" id="ProtNLM"/>
    </source>
</evidence>
<protein>
    <recommendedName>
        <fullName evidence="4">Fanconi-associated nuclease</fullName>
    </recommendedName>
</protein>
<organism evidence="2 3">
    <name type="scientific">Prorocentrum cordatum</name>
    <dbReference type="NCBI Taxonomy" id="2364126"/>
    <lineage>
        <taxon>Eukaryota</taxon>
        <taxon>Sar</taxon>
        <taxon>Alveolata</taxon>
        <taxon>Dinophyceae</taxon>
        <taxon>Prorocentrales</taxon>
        <taxon>Prorocentraceae</taxon>
        <taxon>Prorocentrum</taxon>
    </lineage>
</organism>
<dbReference type="Proteomes" id="UP001189429">
    <property type="component" value="Unassembled WGS sequence"/>
</dbReference>
<proteinExistence type="predicted"/>
<accession>A0ABN9SBH5</accession>
<feature type="compositionally biased region" description="Low complexity" evidence="1">
    <location>
        <begin position="119"/>
        <end position="133"/>
    </location>
</feature>
<dbReference type="EMBL" id="CAUYUJ010010424">
    <property type="protein sequence ID" value="CAK0829332.1"/>
    <property type="molecule type" value="Genomic_DNA"/>
</dbReference>
<feature type="region of interest" description="Disordered" evidence="1">
    <location>
        <begin position="117"/>
        <end position="148"/>
    </location>
</feature>
<name>A0ABN9SBH5_9DINO</name>
<reference evidence="2" key="1">
    <citation type="submission" date="2023-10" db="EMBL/GenBank/DDBJ databases">
        <authorList>
            <person name="Chen Y."/>
            <person name="Shah S."/>
            <person name="Dougan E. K."/>
            <person name="Thang M."/>
            <person name="Chan C."/>
        </authorList>
    </citation>
    <scope>NUCLEOTIDE SEQUENCE [LARGE SCALE GENOMIC DNA]</scope>
</reference>
<evidence type="ECO:0000313" key="3">
    <source>
        <dbReference type="Proteomes" id="UP001189429"/>
    </source>
</evidence>
<keyword evidence="3" id="KW-1185">Reference proteome</keyword>